<dbReference type="GeneID" id="52229696"/>
<dbReference type="PANTHER" id="PTHR34297:SF3">
    <property type="entry name" value="ALKALINE SHOCK PROTEIN 23"/>
    <property type="match status" value="1"/>
</dbReference>
<proteinExistence type="inferred from homology"/>
<dbReference type="InterPro" id="IPR005531">
    <property type="entry name" value="Asp23"/>
</dbReference>
<reference evidence="3 4" key="1">
    <citation type="journal article" date="2018" name="Genome Biol. Evol.">
        <title>Complete Genome Sequence of Streptococcus ruminantium sp. nov. GUT-187T (=DSM 104980T =JCM 31869T), the Type Strain of S. ruminantium, and Comparison with Genome Sequences of Streptococcus suis Strains.</title>
        <authorList>
            <person name="Tohya M."/>
            <person name="Sekizaki T."/>
            <person name="Miyoshi-Akiyama T."/>
        </authorList>
    </citation>
    <scope>NUCLEOTIDE SEQUENCE [LARGE SCALE GENOMIC DNA]</scope>
    <source>
        <strain evidence="3 4">GUT187T</strain>
    </source>
</reference>
<accession>A0A2Z5TN82</accession>
<dbReference type="Proteomes" id="UP000269331">
    <property type="component" value="Chromosome"/>
</dbReference>
<evidence type="ECO:0000256" key="2">
    <source>
        <dbReference type="ARBA" id="ARBA00039575"/>
    </source>
</evidence>
<dbReference type="EMBL" id="AP018400">
    <property type="protein sequence ID" value="BBA92759.1"/>
    <property type="molecule type" value="Genomic_DNA"/>
</dbReference>
<dbReference type="OrthoDB" id="9808942at2"/>
<evidence type="ECO:0000313" key="4">
    <source>
        <dbReference type="Proteomes" id="UP000269331"/>
    </source>
</evidence>
<dbReference type="Pfam" id="PF03780">
    <property type="entry name" value="Asp23"/>
    <property type="match status" value="1"/>
</dbReference>
<dbReference type="KEGG" id="srq:SR187_5770"/>
<gene>
    <name evidence="3" type="ORF">SR187_5770</name>
</gene>
<comment type="similarity">
    <text evidence="1">Belongs to the asp23 family.</text>
</comment>
<protein>
    <recommendedName>
        <fullName evidence="2">Stress response regulator gls24 homolog</fullName>
    </recommendedName>
</protein>
<dbReference type="RefSeq" id="WP_120171787.1">
    <property type="nucleotide sequence ID" value="NZ_AP018400.1"/>
</dbReference>
<evidence type="ECO:0000256" key="1">
    <source>
        <dbReference type="ARBA" id="ARBA00005721"/>
    </source>
</evidence>
<organism evidence="3 4">
    <name type="scientific">Streptococcus ruminantium</name>
    <dbReference type="NCBI Taxonomy" id="1917441"/>
    <lineage>
        <taxon>Bacteria</taxon>
        <taxon>Bacillati</taxon>
        <taxon>Bacillota</taxon>
        <taxon>Bacilli</taxon>
        <taxon>Lactobacillales</taxon>
        <taxon>Streptococcaceae</taxon>
        <taxon>Streptococcus</taxon>
    </lineage>
</organism>
<evidence type="ECO:0000313" key="3">
    <source>
        <dbReference type="EMBL" id="BBA92759.1"/>
    </source>
</evidence>
<dbReference type="PANTHER" id="PTHR34297">
    <property type="entry name" value="HYPOTHETICAL CYTOSOLIC PROTEIN-RELATED"/>
    <property type="match status" value="1"/>
</dbReference>
<sequence length="180" mass="19653">MSNQTTNNLTQQHEAAGLKGDITYSDRVIEKIIGKSLETVPGLLSVSGGFLTDFKNKIINSDDVTEGVNVEVGTKQVATDLRIVVEYGRDIPEIVDTIKLIISEEVARMTHLEVIEVNVHVVDIKTRGEFEKESITIQDRVTEAGKATTDFVSEQAAKAGEVLGQTAEQVRGAVEESRVQ</sequence>
<dbReference type="AlphaFoldDB" id="A0A2Z5TN82"/>
<name>A0A2Z5TN82_9STRE</name>